<name>A0ABQ4NFJ8_9BACL</name>
<comment type="similarity">
    <text evidence="1">Belongs to the PspA/Vipp/IM30 family.</text>
</comment>
<dbReference type="Pfam" id="PF04012">
    <property type="entry name" value="PspA_IM30"/>
    <property type="match status" value="1"/>
</dbReference>
<evidence type="ECO:0000313" key="5">
    <source>
        <dbReference type="Proteomes" id="UP000680304"/>
    </source>
</evidence>
<comment type="caution">
    <text evidence="4">The sequence shown here is derived from an EMBL/GenBank/DDBJ whole genome shotgun (WGS) entry which is preliminary data.</text>
</comment>
<keyword evidence="5" id="KW-1185">Reference proteome</keyword>
<evidence type="ECO:0000256" key="2">
    <source>
        <dbReference type="SAM" id="Coils"/>
    </source>
</evidence>
<evidence type="ECO:0000256" key="1">
    <source>
        <dbReference type="ARBA" id="ARBA00043985"/>
    </source>
</evidence>
<protein>
    <submittedName>
        <fullName evidence="4">Membrane protein</fullName>
    </submittedName>
</protein>
<dbReference type="PANTHER" id="PTHR31088:SF6">
    <property type="entry name" value="PHAGE SHOCK PROTEIN A"/>
    <property type="match status" value="1"/>
</dbReference>
<feature type="coiled-coil region" evidence="2">
    <location>
        <begin position="34"/>
        <end position="136"/>
    </location>
</feature>
<dbReference type="EMBL" id="BOVJ01000242">
    <property type="protein sequence ID" value="GIQ67020.1"/>
    <property type="molecule type" value="Genomic_DNA"/>
</dbReference>
<feature type="region of interest" description="Disordered" evidence="3">
    <location>
        <begin position="184"/>
        <end position="219"/>
    </location>
</feature>
<feature type="compositionally biased region" description="Basic and acidic residues" evidence="3">
    <location>
        <begin position="204"/>
        <end position="219"/>
    </location>
</feature>
<evidence type="ECO:0000256" key="3">
    <source>
        <dbReference type="SAM" id="MobiDB-lite"/>
    </source>
</evidence>
<proteinExistence type="inferred from homology"/>
<evidence type="ECO:0000313" key="4">
    <source>
        <dbReference type="EMBL" id="GIQ67020.1"/>
    </source>
</evidence>
<dbReference type="Proteomes" id="UP000680304">
    <property type="component" value="Unassembled WGS sequence"/>
</dbReference>
<sequence length="219" mass="24607">MSSVLNRLLNITKAAAHELLDKLEDPVRMMDYYVKNAAEEIERLKAEIAKQKGTERWLETRLEELRQQTAQAEERAAEAVTGGREAEARLALEAKLHYMEKADETARQLDAARAAVAELERRLETAKAAHASMQARHGELAERARKAAAQVRYAGCGSEALSGFERMEEKIMQWESRSELAAKRYAESGHAGSPAPDAAAARHARIEEELERLRQRKTE</sequence>
<keyword evidence="2" id="KW-0175">Coiled coil</keyword>
<organism evidence="4 5">
    <name type="scientific">Paenibacillus cisolokensis</name>
    <dbReference type="NCBI Taxonomy" id="1658519"/>
    <lineage>
        <taxon>Bacteria</taxon>
        <taxon>Bacillati</taxon>
        <taxon>Bacillota</taxon>
        <taxon>Bacilli</taxon>
        <taxon>Bacillales</taxon>
        <taxon>Paenibacillaceae</taxon>
        <taxon>Paenibacillus</taxon>
    </lineage>
</organism>
<dbReference type="InterPro" id="IPR007157">
    <property type="entry name" value="PspA_VIPP1"/>
</dbReference>
<dbReference type="PANTHER" id="PTHR31088">
    <property type="entry name" value="MEMBRANE-ASSOCIATED PROTEIN VIPP1, CHLOROPLASTIC"/>
    <property type="match status" value="1"/>
</dbReference>
<gene>
    <name evidence="4" type="primary">pspA</name>
    <name evidence="4" type="ORF">PACILC2_55880</name>
</gene>
<feature type="compositionally biased region" description="Low complexity" evidence="3">
    <location>
        <begin position="188"/>
        <end position="201"/>
    </location>
</feature>
<reference evidence="4 5" key="1">
    <citation type="submission" date="2021-04" db="EMBL/GenBank/DDBJ databases">
        <title>Draft genome sequence of Paenibacillus cisolokensis, LC2-13A.</title>
        <authorList>
            <person name="Uke A."/>
            <person name="Chhe C."/>
            <person name="Baramee S."/>
            <person name="Kosugi A."/>
        </authorList>
    </citation>
    <scope>NUCLEOTIDE SEQUENCE [LARGE SCALE GENOMIC DNA]</scope>
    <source>
        <strain evidence="4 5">LC2-13A</strain>
    </source>
</reference>
<accession>A0ABQ4NFJ8</accession>
<dbReference type="RefSeq" id="WP_213531699.1">
    <property type="nucleotide sequence ID" value="NZ_BOVJ01000242.1"/>
</dbReference>